<accession>A0ABD5R3H9</accession>
<proteinExistence type="predicted"/>
<feature type="transmembrane region" description="Helical" evidence="1">
    <location>
        <begin position="125"/>
        <end position="148"/>
    </location>
</feature>
<dbReference type="RefSeq" id="WP_256413242.1">
    <property type="nucleotide sequence ID" value="NZ_JANHDM010000019.1"/>
</dbReference>
<dbReference type="Pfam" id="PF26650">
    <property type="entry name" value="DUF8215"/>
    <property type="match status" value="1"/>
</dbReference>
<keyword evidence="1" id="KW-0812">Transmembrane</keyword>
<keyword evidence="4" id="KW-1185">Reference proteome</keyword>
<keyword evidence="1" id="KW-0472">Membrane</keyword>
<feature type="transmembrane region" description="Helical" evidence="1">
    <location>
        <begin position="56"/>
        <end position="77"/>
    </location>
</feature>
<feature type="transmembrane region" description="Helical" evidence="1">
    <location>
        <begin position="98"/>
        <end position="119"/>
    </location>
</feature>
<protein>
    <recommendedName>
        <fullName evidence="2">DUF8215 domain-containing protein</fullName>
    </recommendedName>
</protein>
<reference evidence="3 4" key="1">
    <citation type="journal article" date="2019" name="Int. J. Syst. Evol. Microbiol.">
        <title>The Global Catalogue of Microorganisms (GCM) 10K type strain sequencing project: providing services to taxonomists for standard genome sequencing and annotation.</title>
        <authorList>
            <consortium name="The Broad Institute Genomics Platform"/>
            <consortium name="The Broad Institute Genome Sequencing Center for Infectious Disease"/>
            <person name="Wu L."/>
            <person name="Ma J."/>
        </authorList>
    </citation>
    <scope>NUCLEOTIDE SEQUENCE [LARGE SCALE GENOMIC DNA]</scope>
    <source>
        <strain evidence="3 4">CGMCC 1.12124</strain>
    </source>
</reference>
<dbReference type="EMBL" id="JBHSKY010000014">
    <property type="protein sequence ID" value="MFC5279552.1"/>
    <property type="molecule type" value="Genomic_DNA"/>
</dbReference>
<evidence type="ECO:0000313" key="4">
    <source>
        <dbReference type="Proteomes" id="UP001596118"/>
    </source>
</evidence>
<evidence type="ECO:0000259" key="2">
    <source>
        <dbReference type="Pfam" id="PF26650"/>
    </source>
</evidence>
<dbReference type="Proteomes" id="UP001596118">
    <property type="component" value="Unassembled WGS sequence"/>
</dbReference>
<dbReference type="AlphaFoldDB" id="A0ABD5R3H9"/>
<comment type="caution">
    <text evidence="3">The sequence shown here is derived from an EMBL/GenBank/DDBJ whole genome shotgun (WGS) entry which is preliminary data.</text>
</comment>
<name>A0ABD5R3H9_9EURY</name>
<organism evidence="3 4">
    <name type="scientific">Halorubrum rubrum</name>
    <dbReference type="NCBI Taxonomy" id="1126240"/>
    <lineage>
        <taxon>Archaea</taxon>
        <taxon>Methanobacteriati</taxon>
        <taxon>Methanobacteriota</taxon>
        <taxon>Stenosarchaea group</taxon>
        <taxon>Halobacteria</taxon>
        <taxon>Halobacteriales</taxon>
        <taxon>Haloferacaceae</taxon>
        <taxon>Halorubrum</taxon>
    </lineage>
</organism>
<gene>
    <name evidence="3" type="ORF">ACFPM1_12410</name>
</gene>
<evidence type="ECO:0000313" key="3">
    <source>
        <dbReference type="EMBL" id="MFC5279552.1"/>
    </source>
</evidence>
<sequence>MSDDDPRGYDERHYANTKEGASYWTERLFFAGIELTVLASPALVLGLVLQSAFPDALPTAGIGAVVVGSLALTLFRTRVVDAGEWPRLGEVGSAPLRITYFSASYLAATLGVAAAVTALSGPLPLAFVGGGIVQTLGIAAFPTVYRAVHGEPVRRRSRRGRRGR</sequence>
<dbReference type="InterPro" id="IPR058528">
    <property type="entry name" value="DUF8215"/>
</dbReference>
<keyword evidence="1" id="KW-1133">Transmembrane helix</keyword>
<feature type="transmembrane region" description="Helical" evidence="1">
    <location>
        <begin position="28"/>
        <end position="50"/>
    </location>
</feature>
<feature type="domain" description="DUF8215" evidence="2">
    <location>
        <begin position="19"/>
        <end position="148"/>
    </location>
</feature>
<evidence type="ECO:0000256" key="1">
    <source>
        <dbReference type="SAM" id="Phobius"/>
    </source>
</evidence>